<evidence type="ECO:0000256" key="3">
    <source>
        <dbReference type="ARBA" id="ARBA00023125"/>
    </source>
</evidence>
<evidence type="ECO:0000256" key="1">
    <source>
        <dbReference type="ARBA" id="ARBA00009437"/>
    </source>
</evidence>
<feature type="domain" description="HTH lysR-type" evidence="5">
    <location>
        <begin position="20"/>
        <end position="77"/>
    </location>
</feature>
<dbReference type="Pfam" id="PF00126">
    <property type="entry name" value="HTH_1"/>
    <property type="match status" value="1"/>
</dbReference>
<dbReference type="SUPFAM" id="SSF53850">
    <property type="entry name" value="Periplasmic binding protein-like II"/>
    <property type="match status" value="1"/>
</dbReference>
<protein>
    <submittedName>
        <fullName evidence="6">LysR family transcriptional regulator</fullName>
    </submittedName>
</protein>
<dbReference type="InterPro" id="IPR036388">
    <property type="entry name" value="WH-like_DNA-bd_sf"/>
</dbReference>
<dbReference type="GO" id="GO:0003700">
    <property type="term" value="F:DNA-binding transcription factor activity"/>
    <property type="evidence" value="ECO:0007669"/>
    <property type="project" value="InterPro"/>
</dbReference>
<dbReference type="InterPro" id="IPR000847">
    <property type="entry name" value="LysR_HTH_N"/>
</dbReference>
<dbReference type="EMBL" id="ATDP01000101">
    <property type="protein sequence ID" value="EQB12782.1"/>
    <property type="molecule type" value="Genomic_DNA"/>
</dbReference>
<dbReference type="GO" id="GO:0009089">
    <property type="term" value="P:lysine biosynthetic process via diaminopimelate"/>
    <property type="evidence" value="ECO:0007669"/>
    <property type="project" value="TreeGrafter"/>
</dbReference>
<dbReference type="GO" id="GO:0010628">
    <property type="term" value="P:positive regulation of gene expression"/>
    <property type="evidence" value="ECO:0007669"/>
    <property type="project" value="TreeGrafter"/>
</dbReference>
<proteinExistence type="inferred from homology"/>
<evidence type="ECO:0000313" key="7">
    <source>
        <dbReference type="Proteomes" id="UP000015531"/>
    </source>
</evidence>
<dbReference type="PANTHER" id="PTHR30427">
    <property type="entry name" value="TRANSCRIPTIONAL ACTIVATOR PROTEIN LYSR"/>
    <property type="match status" value="1"/>
</dbReference>
<keyword evidence="4" id="KW-0804">Transcription</keyword>
<dbReference type="Gene3D" id="3.40.190.290">
    <property type="match status" value="1"/>
</dbReference>
<dbReference type="eggNOG" id="COG0583">
    <property type="taxonomic scope" value="Bacteria"/>
</dbReference>
<dbReference type="InterPro" id="IPR005119">
    <property type="entry name" value="LysR_subst-bd"/>
</dbReference>
<keyword evidence="2" id="KW-0805">Transcription regulation</keyword>
<reference evidence="6 7" key="1">
    <citation type="journal article" date="2013" name="Genome Announc.">
        <title>Draft Genome Sequence of Sphingobium lactosutens Strain DS20T, Isolated from a Hexachlorocyclohexane Dumpsite.</title>
        <authorList>
            <person name="Kumar R."/>
            <person name="Dwivedi V."/>
            <person name="Negi V."/>
            <person name="Khurana J.P."/>
            <person name="Lal R."/>
        </authorList>
    </citation>
    <scope>NUCLEOTIDE SEQUENCE [LARGE SCALE GENOMIC DNA]</scope>
    <source>
        <strain evidence="6 7">DS20</strain>
    </source>
</reference>
<dbReference type="InterPro" id="IPR036390">
    <property type="entry name" value="WH_DNA-bd_sf"/>
</dbReference>
<evidence type="ECO:0000256" key="4">
    <source>
        <dbReference type="ARBA" id="ARBA00023163"/>
    </source>
</evidence>
<dbReference type="PROSITE" id="PS50931">
    <property type="entry name" value="HTH_LYSR"/>
    <property type="match status" value="1"/>
</dbReference>
<dbReference type="SUPFAM" id="SSF46785">
    <property type="entry name" value="Winged helix' DNA-binding domain"/>
    <property type="match status" value="1"/>
</dbReference>
<dbReference type="Pfam" id="PF03466">
    <property type="entry name" value="LysR_substrate"/>
    <property type="match status" value="1"/>
</dbReference>
<comment type="caution">
    <text evidence="6">The sequence shown here is derived from an EMBL/GenBank/DDBJ whole genome shotgun (WGS) entry which is preliminary data.</text>
</comment>
<dbReference type="Gene3D" id="1.10.10.10">
    <property type="entry name" value="Winged helix-like DNA-binding domain superfamily/Winged helix DNA-binding domain"/>
    <property type="match status" value="1"/>
</dbReference>
<dbReference type="PATRIC" id="fig|1331060.3.peg.3586"/>
<gene>
    <name evidence="6" type="ORF">RLDS_18585</name>
</gene>
<evidence type="ECO:0000259" key="5">
    <source>
        <dbReference type="PROSITE" id="PS50931"/>
    </source>
</evidence>
<name>T0HIE4_9SPHN</name>
<sequence>MASRIVAPDGQAAARESESMNLRQIEIFHAVYLHGTVSAAARALNVSQPAVTKVLRHAERSIGLPLFERAKGRLIPTQDARTLFDEVADIQERVRSLRQATQNMRHGRGGLLRISALPSLGLGAIPDAVARFLRGHEDIMFDLQTLHHDEMVRKLYERETDIAISFEVPLSAPVAHQVVGEGELVVLYREEDMPDAPSRLHLEELREHKFISPVQSGPIGRMLSSELKRQDVELNEVVSARTYYIAAALVRAGVGMAIVDNFTAHASVSPGLSNRPLQPAITFDINAVYLQNRPPSKTASEFLALLSEVIESL</sequence>
<dbReference type="Proteomes" id="UP000015531">
    <property type="component" value="Unassembled WGS sequence"/>
</dbReference>
<dbReference type="PRINTS" id="PR00039">
    <property type="entry name" value="HTHLYSR"/>
</dbReference>
<dbReference type="GO" id="GO:0043565">
    <property type="term" value="F:sequence-specific DNA binding"/>
    <property type="evidence" value="ECO:0007669"/>
    <property type="project" value="TreeGrafter"/>
</dbReference>
<keyword evidence="7" id="KW-1185">Reference proteome</keyword>
<dbReference type="PANTHER" id="PTHR30427:SF1">
    <property type="entry name" value="TRANSCRIPTIONAL ACTIVATOR PROTEIN LYSR"/>
    <property type="match status" value="1"/>
</dbReference>
<accession>T0HIE4</accession>
<dbReference type="AlphaFoldDB" id="T0HIE4"/>
<keyword evidence="3" id="KW-0238">DNA-binding</keyword>
<evidence type="ECO:0000313" key="6">
    <source>
        <dbReference type="EMBL" id="EQB12782.1"/>
    </source>
</evidence>
<organism evidence="6 7">
    <name type="scientific">Sphingobium lactosutens DS20</name>
    <dbReference type="NCBI Taxonomy" id="1331060"/>
    <lineage>
        <taxon>Bacteria</taxon>
        <taxon>Pseudomonadati</taxon>
        <taxon>Pseudomonadota</taxon>
        <taxon>Alphaproteobacteria</taxon>
        <taxon>Sphingomonadales</taxon>
        <taxon>Sphingomonadaceae</taxon>
        <taxon>Sphingobium</taxon>
    </lineage>
</organism>
<comment type="similarity">
    <text evidence="1">Belongs to the LysR transcriptional regulatory family.</text>
</comment>
<evidence type="ECO:0000256" key="2">
    <source>
        <dbReference type="ARBA" id="ARBA00023015"/>
    </source>
</evidence>